<keyword evidence="4 6" id="KW-0472">Membrane</keyword>
<feature type="transmembrane region" description="Helical" evidence="6">
    <location>
        <begin position="111"/>
        <end position="131"/>
    </location>
</feature>
<dbReference type="SMART" id="SM01417">
    <property type="entry name" value="Solute_trans_a"/>
    <property type="match status" value="1"/>
</dbReference>
<dbReference type="EMBL" id="JAVRJZ010000013">
    <property type="protein sequence ID" value="KAK2714032.1"/>
    <property type="molecule type" value="Genomic_DNA"/>
</dbReference>
<sequence length="273" mass="30003">MAFVIIILNSQGLYADGDWSVHSGYLYVTIIYNISITLALYALFLFYFATKEMLSPFEPVLKFATIKALIFLSFWQGVLLAMLEKAEVIDPIYDSTTGQPVTSAGTVSAGWRNFLVCIEMVFAAIAFRYAFPVDIYKSHCNTDGVGRSVTMQSISHSLKETVNPKDMVTDAFHNFHPQYQQYTQYSASVGSSRYSRNRQVDSATDVDPQTPGPRLVSGGSSNGPTPSQTAVLHASSTVNVVINDPNGTPVVLSTPKMVYGEKSLLLSSDDEFQ</sequence>
<accession>A0AA88I084</accession>
<dbReference type="Pfam" id="PF03619">
    <property type="entry name" value="Solute_trans_a"/>
    <property type="match status" value="1"/>
</dbReference>
<keyword evidence="2 6" id="KW-0812">Transmembrane</keyword>
<feature type="transmembrane region" description="Helical" evidence="6">
    <location>
        <begin position="25"/>
        <end position="48"/>
    </location>
</feature>
<comment type="caution">
    <text evidence="7">The sequence shown here is derived from an EMBL/GenBank/DDBJ whole genome shotgun (WGS) entry which is preliminary data.</text>
</comment>
<name>A0AA88I084_ARTSF</name>
<evidence type="ECO:0000313" key="7">
    <source>
        <dbReference type="EMBL" id="KAK2714032.1"/>
    </source>
</evidence>
<dbReference type="Proteomes" id="UP001187531">
    <property type="component" value="Unassembled WGS sequence"/>
</dbReference>
<dbReference type="GO" id="GO:0016020">
    <property type="term" value="C:membrane"/>
    <property type="evidence" value="ECO:0007669"/>
    <property type="project" value="UniProtKB-SubCell"/>
</dbReference>
<dbReference type="PANTHER" id="PTHR23423">
    <property type="entry name" value="ORGANIC SOLUTE TRANSPORTER-RELATED"/>
    <property type="match status" value="1"/>
</dbReference>
<protein>
    <recommendedName>
        <fullName evidence="9">Transmembrane protein 184B</fullName>
    </recommendedName>
</protein>
<evidence type="ECO:0000256" key="3">
    <source>
        <dbReference type="ARBA" id="ARBA00022989"/>
    </source>
</evidence>
<feature type="region of interest" description="Disordered" evidence="5">
    <location>
        <begin position="193"/>
        <end position="229"/>
    </location>
</feature>
<dbReference type="AlphaFoldDB" id="A0AA88I084"/>
<dbReference type="InterPro" id="IPR005178">
    <property type="entry name" value="Ostalpha/TMEM184C"/>
</dbReference>
<evidence type="ECO:0000256" key="2">
    <source>
        <dbReference type="ARBA" id="ARBA00022692"/>
    </source>
</evidence>
<feature type="compositionally biased region" description="Polar residues" evidence="5">
    <location>
        <begin position="218"/>
        <end position="229"/>
    </location>
</feature>
<evidence type="ECO:0000256" key="4">
    <source>
        <dbReference type="ARBA" id="ARBA00023136"/>
    </source>
</evidence>
<comment type="subcellular location">
    <subcellularLocation>
        <location evidence="1">Membrane</location>
        <topology evidence="1">Multi-pass membrane protein</topology>
    </subcellularLocation>
</comment>
<evidence type="ECO:0000256" key="1">
    <source>
        <dbReference type="ARBA" id="ARBA00004141"/>
    </source>
</evidence>
<gene>
    <name evidence="7" type="ORF">QYM36_008586</name>
</gene>
<evidence type="ECO:0000313" key="8">
    <source>
        <dbReference type="Proteomes" id="UP001187531"/>
    </source>
</evidence>
<evidence type="ECO:0000256" key="6">
    <source>
        <dbReference type="SAM" id="Phobius"/>
    </source>
</evidence>
<evidence type="ECO:0000256" key="5">
    <source>
        <dbReference type="SAM" id="MobiDB-lite"/>
    </source>
</evidence>
<keyword evidence="3 6" id="KW-1133">Transmembrane helix</keyword>
<reference evidence="7" key="1">
    <citation type="submission" date="2023-07" db="EMBL/GenBank/DDBJ databases">
        <title>Chromosome-level genome assembly of Artemia franciscana.</title>
        <authorList>
            <person name="Jo E."/>
        </authorList>
    </citation>
    <scope>NUCLEOTIDE SEQUENCE</scope>
    <source>
        <tissue evidence="7">Whole body</tissue>
    </source>
</reference>
<feature type="transmembrane region" description="Helical" evidence="6">
    <location>
        <begin position="60"/>
        <end position="83"/>
    </location>
</feature>
<proteinExistence type="predicted"/>
<keyword evidence="8" id="KW-1185">Reference proteome</keyword>
<evidence type="ECO:0008006" key="9">
    <source>
        <dbReference type="Google" id="ProtNLM"/>
    </source>
</evidence>
<organism evidence="7 8">
    <name type="scientific">Artemia franciscana</name>
    <name type="common">Brine shrimp</name>
    <name type="synonym">Artemia sanfranciscana</name>
    <dbReference type="NCBI Taxonomy" id="6661"/>
    <lineage>
        <taxon>Eukaryota</taxon>
        <taxon>Metazoa</taxon>
        <taxon>Ecdysozoa</taxon>
        <taxon>Arthropoda</taxon>
        <taxon>Crustacea</taxon>
        <taxon>Branchiopoda</taxon>
        <taxon>Anostraca</taxon>
        <taxon>Artemiidae</taxon>
        <taxon>Artemia</taxon>
    </lineage>
</organism>